<dbReference type="PANTHER" id="PTHR38682">
    <property type="entry name" value="V-TYPE ATP SYNTHASE SUBUNIT C"/>
    <property type="match status" value="1"/>
</dbReference>
<reference evidence="4" key="1">
    <citation type="submission" date="2020-08" db="EMBL/GenBank/DDBJ databases">
        <title>Genome public.</title>
        <authorList>
            <person name="Liu C."/>
            <person name="Sun Q."/>
        </authorList>
    </citation>
    <scope>NUCLEOTIDE SEQUENCE</scope>
    <source>
        <strain evidence="4">NSJ-63</strain>
    </source>
</reference>
<protein>
    <submittedName>
        <fullName evidence="4">V-type ATPase subunit</fullName>
    </submittedName>
</protein>
<dbReference type="EMBL" id="JACRSS010000001">
    <property type="protein sequence ID" value="MBC8538282.1"/>
    <property type="molecule type" value="Genomic_DNA"/>
</dbReference>
<dbReference type="Gene3D" id="1.20.1690.10">
    <property type="entry name" value="V-type ATP synthase subunit C domain"/>
    <property type="match status" value="2"/>
</dbReference>
<dbReference type="SUPFAM" id="SSF103486">
    <property type="entry name" value="V-type ATP synthase subunit C"/>
    <property type="match status" value="1"/>
</dbReference>
<dbReference type="Proteomes" id="UP000617951">
    <property type="component" value="Unassembled WGS sequence"/>
</dbReference>
<dbReference type="PANTHER" id="PTHR38682:SF1">
    <property type="entry name" value="V-TYPE ATP SYNTHASE SUBUNIT C"/>
    <property type="match status" value="1"/>
</dbReference>
<proteinExistence type="inferred from homology"/>
<dbReference type="Pfam" id="PF01992">
    <property type="entry name" value="vATP-synt_AC39"/>
    <property type="match status" value="1"/>
</dbReference>
<dbReference type="InterPro" id="IPR050873">
    <property type="entry name" value="V-ATPase_V0D/AC39_subunit"/>
</dbReference>
<gene>
    <name evidence="4" type="ORF">H8693_04975</name>
</gene>
<dbReference type="InterPro" id="IPR036079">
    <property type="entry name" value="ATPase_csu/dsu_sf"/>
</dbReference>
<evidence type="ECO:0000256" key="1">
    <source>
        <dbReference type="ARBA" id="ARBA00006709"/>
    </source>
</evidence>
<evidence type="ECO:0000256" key="3">
    <source>
        <dbReference type="ARBA" id="ARBA00023065"/>
    </source>
</evidence>
<organism evidence="4 5">
    <name type="scientific">Guopingia tenuis</name>
    <dbReference type="NCBI Taxonomy" id="2763656"/>
    <lineage>
        <taxon>Bacteria</taxon>
        <taxon>Bacillati</taxon>
        <taxon>Bacillota</taxon>
        <taxon>Clostridia</taxon>
        <taxon>Christensenellales</taxon>
        <taxon>Christensenellaceae</taxon>
        <taxon>Guopingia</taxon>
    </lineage>
</organism>
<dbReference type="RefSeq" id="WP_249280038.1">
    <property type="nucleotide sequence ID" value="NZ_JACRSS010000001.1"/>
</dbReference>
<evidence type="ECO:0000313" key="4">
    <source>
        <dbReference type="EMBL" id="MBC8538282.1"/>
    </source>
</evidence>
<evidence type="ECO:0000256" key="2">
    <source>
        <dbReference type="ARBA" id="ARBA00022448"/>
    </source>
</evidence>
<dbReference type="GO" id="GO:0046961">
    <property type="term" value="F:proton-transporting ATPase activity, rotational mechanism"/>
    <property type="evidence" value="ECO:0007669"/>
    <property type="project" value="InterPro"/>
</dbReference>
<comment type="similarity">
    <text evidence="1">Belongs to the V-ATPase V0D/AC39 subunit family.</text>
</comment>
<sequence>MPQPSYPFANIRIKVREKSLLSREKILRLAGAATAQEAMGLLADYGYPGAEDTKPSSFEKCISAELRNVYSFIWEITPEPEVTNLFFLQLDYHNLKAILKSDALGVGAAQNMLVNNGTIDPTAMFEAVKEKRYDFFPPEMEAALTEIDRRFAVKVDVSLIGLLLDGAYARQIERELKDVKEEFVHRYFRALFDFINVSALIRLKRLDAGRELMERTLLPGGDLSFDYLREAYELSMEEMLNLLEKSAYQKEMTPGLEHFRQTGSFAVLIKARNDYLIRLCLTYRKDMFSIAPVLCYLVGKMRETQAVRMAMLAKLNNISGREIAEILPETIE</sequence>
<accession>A0A926DIA2</accession>
<evidence type="ECO:0000313" key="5">
    <source>
        <dbReference type="Proteomes" id="UP000617951"/>
    </source>
</evidence>
<comment type="caution">
    <text evidence="4">The sequence shown here is derived from an EMBL/GenBank/DDBJ whole genome shotgun (WGS) entry which is preliminary data.</text>
</comment>
<name>A0A926DIA2_9FIRM</name>
<keyword evidence="5" id="KW-1185">Reference proteome</keyword>
<dbReference type="InterPro" id="IPR002843">
    <property type="entry name" value="ATPase_V0-cplx_csu/dsu"/>
</dbReference>
<keyword evidence="2" id="KW-0813">Transport</keyword>
<dbReference type="Gene3D" id="1.10.132.50">
    <property type="entry name" value="ATP synthase (C/AC39) subunit, domain 3"/>
    <property type="match status" value="1"/>
</dbReference>
<dbReference type="InterPro" id="IPR044911">
    <property type="entry name" value="V-type_ATPase_csu/dsu_dom_3"/>
</dbReference>
<dbReference type="AlphaFoldDB" id="A0A926DIA2"/>
<keyword evidence="3" id="KW-0406">Ion transport</keyword>
<dbReference type="InterPro" id="IPR035067">
    <property type="entry name" value="V-type_ATPase_csu/dsu"/>
</dbReference>